<protein>
    <submittedName>
        <fullName evidence="1">Uncharacterized protein</fullName>
    </submittedName>
</protein>
<dbReference type="EMBL" id="AALIQJ010000053">
    <property type="protein sequence ID" value="EDA0177533.1"/>
    <property type="molecule type" value="Genomic_DNA"/>
</dbReference>
<dbReference type="AlphaFoldDB" id="A0A5H7ZQH2"/>
<reference evidence="1" key="1">
    <citation type="submission" date="2019-10" db="EMBL/GenBank/DDBJ databases">
        <authorList>
            <person name="Ashton P.M."/>
            <person name="Dallman T."/>
            <person name="Nair S."/>
            <person name="De Pinna E."/>
            <person name="Peters T."/>
            <person name="Grant K."/>
        </authorList>
    </citation>
    <scope>NUCLEOTIDE SEQUENCE</scope>
    <source>
        <strain evidence="1">810119</strain>
    </source>
</reference>
<comment type="caution">
    <text evidence="1">The sequence shown here is derived from an EMBL/GenBank/DDBJ whole genome shotgun (WGS) entry which is preliminary data.</text>
</comment>
<accession>A0A5H7ZQH2</accession>
<evidence type="ECO:0000313" key="1">
    <source>
        <dbReference type="EMBL" id="EDA0177533.1"/>
    </source>
</evidence>
<organism evidence="1">
    <name type="scientific">Salmonella enterica subsp. enterica serovar Braenderup</name>
    <dbReference type="NCBI Taxonomy" id="149391"/>
    <lineage>
        <taxon>Bacteria</taxon>
        <taxon>Pseudomonadati</taxon>
        <taxon>Pseudomonadota</taxon>
        <taxon>Gammaproteobacteria</taxon>
        <taxon>Enterobacterales</taxon>
        <taxon>Enterobacteriaceae</taxon>
        <taxon>Salmonella</taxon>
    </lineage>
</organism>
<sequence length="226" mass="25506">MGKQYKLVSINDVLENAALQTKEYNSKQEYYDDDKTYFQMFHDNAESIIKSTPSTSKYTADETTGDLVLDLGNKKIDISNYSEEDYKALSDDLSHELAAKEILDTIKNDPDFSDLNRRLESGEISLDTDRVYASISYIGNNDGNEILPVGDLIFSIEPKEDCQASLNSDGFNYVATSSTTNEGVYYESLKDGLESTQSYLRTLEYEAEATLEIDEPEQKSRSSYRA</sequence>
<proteinExistence type="predicted"/>
<gene>
    <name evidence="1" type="ORF">F9G64_22155</name>
</gene>
<name>A0A5H7ZQH2_SALET</name>